<dbReference type="OrthoDB" id="8547152at2"/>
<gene>
    <name evidence="1" type="ORF">NMYAN_100060</name>
</gene>
<evidence type="ECO:0000313" key="1">
    <source>
        <dbReference type="EMBL" id="CAE6489640.1"/>
    </source>
</evidence>
<protein>
    <submittedName>
        <fullName evidence="1">Transposase</fullName>
    </submittedName>
</protein>
<name>A0A8H8YZ10_9PROT</name>
<dbReference type="EMBL" id="CAJNAP010000002">
    <property type="protein sequence ID" value="CAE6489640.1"/>
    <property type="molecule type" value="Genomic_DNA"/>
</dbReference>
<proteinExistence type="predicted"/>
<accession>A0A8H8YZ10</accession>
<reference evidence="1" key="1">
    <citation type="submission" date="2021-02" db="EMBL/GenBank/DDBJ databases">
        <authorList>
            <person name="Han P."/>
        </authorList>
    </citation>
    <scope>NUCLEOTIDE SEQUENCE</scope>
    <source>
        <strain evidence="1">Nitrosomonas nitrosa 18-3D</strain>
    </source>
</reference>
<dbReference type="AlphaFoldDB" id="A0A8H8YZ10"/>
<dbReference type="Proteomes" id="UP000601736">
    <property type="component" value="Unassembled WGS sequence"/>
</dbReference>
<evidence type="ECO:0000313" key="2">
    <source>
        <dbReference type="Proteomes" id="UP000601736"/>
    </source>
</evidence>
<dbReference type="SUPFAM" id="SSF53098">
    <property type="entry name" value="Ribonuclease H-like"/>
    <property type="match status" value="1"/>
</dbReference>
<comment type="caution">
    <text evidence="1">The sequence shown here is derived from an EMBL/GenBank/DDBJ whole genome shotgun (WGS) entry which is preliminary data.</text>
</comment>
<dbReference type="InterPro" id="IPR012337">
    <property type="entry name" value="RNaseH-like_sf"/>
</dbReference>
<sequence>MIVLADLKSAAGGINQHYVIELIADETGKQAIALRWSKQPQPNSRLTHPGVYCLRTNETSWDSERLWRTYIMLTDLEAVLRSLKSELGLRPVYHHKEHRVDGHLFITVLAYQLVQIIRRQLQTRGIKARWRSLRDTLSVQQRVTASFRCADGRTLHVRKATRPEPELAAIYQALNLDPLSGGVIKTFV</sequence>
<organism evidence="1 2">
    <name type="scientific">Nitrosomonas nitrosa</name>
    <dbReference type="NCBI Taxonomy" id="52442"/>
    <lineage>
        <taxon>Bacteria</taxon>
        <taxon>Pseudomonadati</taxon>
        <taxon>Pseudomonadota</taxon>
        <taxon>Betaproteobacteria</taxon>
        <taxon>Nitrosomonadales</taxon>
        <taxon>Nitrosomonadaceae</taxon>
        <taxon>Nitrosomonas</taxon>
    </lineage>
</organism>